<accession>A0A261R277</accession>
<dbReference type="InterPro" id="IPR012334">
    <property type="entry name" value="Pectin_lyas_fold"/>
</dbReference>
<dbReference type="OrthoDB" id="5666689at2"/>
<proteinExistence type="predicted"/>
<organism evidence="4 5">
    <name type="scientific">Bordetella genomosp. 9</name>
    <dbReference type="NCBI Taxonomy" id="1416803"/>
    <lineage>
        <taxon>Bacteria</taxon>
        <taxon>Pseudomonadati</taxon>
        <taxon>Pseudomonadota</taxon>
        <taxon>Betaproteobacteria</taxon>
        <taxon>Burkholderiales</taxon>
        <taxon>Alcaligenaceae</taxon>
        <taxon>Bordetella</taxon>
    </lineage>
</organism>
<feature type="signal peptide" evidence="2">
    <location>
        <begin position="1"/>
        <end position="23"/>
    </location>
</feature>
<dbReference type="InterPro" id="IPR008638">
    <property type="entry name" value="FhaB/CdiA-like_TPS"/>
</dbReference>
<dbReference type="Proteomes" id="UP000216857">
    <property type="component" value="Unassembled WGS sequence"/>
</dbReference>
<dbReference type="InterPro" id="IPR011050">
    <property type="entry name" value="Pectin_lyase_fold/virulence"/>
</dbReference>
<dbReference type="InterPro" id="IPR010069">
    <property type="entry name" value="CdiA_FHA1_rpt"/>
</dbReference>
<evidence type="ECO:0000313" key="5">
    <source>
        <dbReference type="Proteomes" id="UP000216857"/>
    </source>
</evidence>
<keyword evidence="2" id="KW-0732">Signal</keyword>
<dbReference type="SMART" id="SM00912">
    <property type="entry name" value="Haemagg_act"/>
    <property type="match status" value="1"/>
</dbReference>
<feature type="domain" description="Filamentous haemagglutinin FhaB/tRNA nuclease CdiA-like TPS" evidence="3">
    <location>
        <begin position="45"/>
        <end position="165"/>
    </location>
</feature>
<name>A0A261R277_9BORD</name>
<evidence type="ECO:0000313" key="4">
    <source>
        <dbReference type="EMBL" id="OZI19138.1"/>
    </source>
</evidence>
<sequence length="3487" mass="346561">MFSLRSAIVTLVMFTQVWTPVLAQTLPISVDKTGGGPRPVVGVAGNGVPIVNIAPPSAGGVSNNRFTQFNVGPSGVVLNNSGSGSQSQLAGAIGGNPMLGNSRAAVILNQVTGNNPSQLRGFMEVAGNRANVIVANPAGITCDGCGFLNANRGTLTTGMPILGPDGSVQGFDVTRGRLSVEGKGLYGDNLDQVDLIARTLSLNASVWANRLNLVAGPATVGYNDGSVQAKAGEDAAPAVALDMAALGGMYANSIRLIGTEAGVGVNIGGNLTAMTGDLQVSAAGDVRIAPSGKVQAAGNLQLDSARAMTVDGTVAAGGDVRLNAAGDVTVGNAVSAVGSMAVNAGGNLVQGANGRMQANAGLTASAAGVAALSGTMASQGAVGVQSRGGMAIDGLVSAGGNVSLNAGGNLTQSGAGRMETNGALSAASGGAIALSGTNVALGAVTVQAPGSLAMDGRVSAGGDISLGAGGNLTQGGSGRIETNGALTVSSGGAIALAGAAVAQGTATLQSTGAMSSDGQLSAGRDIALIAGGNFTQGNGGRIETNGALAASSRGAIALAGAAVTQGTATLQSAGAMSADGQLSVGRDIYLNAGGNLTQGGGGRIETNGAIAASSGAAMALAGTTSAGGAVNLRSPGAMSVDGRVSSGGGIALNAGGSLTQSGYGRLETNGSISGSSTGAMALSGVTVGKDAVALRSANGLTLGGQVSAGSDISLSAAGGLTQLAGAGMQANGRLATSSGGAMALSGSSAALGDVALQSLAGMTVNGQVASGRNATLNAGADIVLGNASKVQADGNVRADAAANMSIAGLVGTTGVAPSGSALTLDAGRDMAIAGTVSANSPLTIAASRNLQIDGTTLATAGNFALNSGGNMTVGANGCAQAAGDIAVQSGGNLAASGILSANKAARVNAAGDTRVDGTIAALGGALSLAGGNDVLIGGAGRVQAATTLDTQAGRDLSLAGAISSVGDLTLRAARDAMLSGIASSDASLKLNSRNLNVSAAGVVQSASGMNIDAAGQLTSAGKLVSDGAVTLRSVGNMGLAGTTASMNNTLGLTSTAGDIVLDAAARTQAAGTLTANAARDMRVQGTTSSNGGIVLGAARDLALGGVTAALGGDLRTTAGGATTLAVDARAQASGTLALNTGSSLNNDGLLSGGQAATLQAGGDVNNRGTVVSAGNASVTTNAAVNNTGRLIAGLNDQGQIALPGNLTVSGSTFTNSGLTAAGANVTLNAANLMLAGGTVSATQALKASNATAIDARGASLYGGTMALSGSTLDNRGGNLSSGGDMSLTFTGTVNNQSGTIATNGALQASGSQVINRGGKMIASDLTVTTPGAIDNVGGLLQANNVLSLSASNLLNTDTPSGNPAQPLGVVGKTVTISAGAIDNTRGTLAASQAMTIGASQLQNATGLISSGGTADITVGTLANEAGNVAAGQRLSVTTNALTGTGTLQSQGDLGLTVNGNLNNTGVLAAGRDATLSIAGDLDNSGKISAGRNLGIGAQNLTNRAGGEIVSGGITTLSVSQALDNAGLIDGKVTRIQAGSVHNTGRIYGDTLAISTGYLLNDVGAAGAGVIASRGDMDLGVGRLDNLEHSLIYAAGNLAIGGGVDGNWKAIGQAQSVNNESATIQADGNASIAAVAINNKNNHFSSEVVQVSSGDKVYYRLNGSTDMLDGSVYWLCDQTTAQCSQDPAWLDDDQERRLLLPSTTYPEDRYGPPFTYAAGGHGRKGYSAPVRNPYDAPYNACQGPDDNPCIQPEVFNYGLDAPIWAVFGVQPPAAPLPPLPVQGENCTIDCDAMQAVYDNAHAAYVAAYEELNDRVIAFNQDFQSRLVKDFTIYEVAENVSESRTLSTDPGKIIVGGNASLSGSVTNDKSQIVAGGALNVSGATIQNIGATGERRVDATGRELYTYEKNDSRHYDIAPYSGTLSVQPIELAVASYGGNTAPPATGVTAPGAVAPVSTVRPSTITSVSLPNSGIVRTVTPPSSVPNNQLYTVVPAANSPYLVATDSRFTGNKPTISSDYLLALLGGAGVVSGPGAVAAPGSVSVRGPGAGASAATSFPADGTSAGNMSPTQAAIAAAATSAGTSGATTGLSGTNPYLQNADTLKRLGDGFYEQKLVTDQIIAATGQRFVGDYTDNETQYKALLTAGATFAQQYGLQIGTPLSDEQMKHLTSDMVWLVDQTVTLPDGSTQTVLVPQVYLVVQDGDLKGDGTLMAGRNTTLQASGTITNTGTVGSRDATIMVADNIINSSAGTIQGSYVNLNARQDLNNIAALIKGDTVALQAGRDINLTSTTASTSSSLGQTNTWSTFVSGVSQIDAGSLAINAGHDLNLTAAAVNASSNAFLQAGNDINLLTVQTEQGESVVFKKKNNSEVIRQDQVGSVINVGGDLGLFARQDVTAIAANVTAGGEMGVQAGRDINLLSGEAGGYARDEHYQKTKGHWGVTNTQRTIDTGEWNQAQGSTFTADSAIFLAGRDISVIGSNIGGLNDVTLTGGRDVTIAAAANTSSDDHYRHETRSGWGALGGLSKGHKESTDTLEGTTVFHSASTVGSVLGDVLISAGQDLRVLGSNIVARQGDIGIVGRDVTIASLTDTNQEKEFHEVKQSGFSINAGSPVMDAFETIDRMSTASSKTDNPIMKALAFVSAGMAANNALNAVTRPPSEGGGGGGTITLDYGASSSSTTTHRSSTSVLGSTVAAGNDLTILSTGAGKDSDITVLGSALSAGRNAVLVAEGDILMKAASNTRHQDIQTKSVDGTVGVGVMIGTDGNGGYGAGFIVKGSVSASRSTEDGDDLTWTNSSVTAGSALGLKSGGDTSLIGASGKADRILASVGGNLLLQSLQDESTYHSKNQSASAGGTYCYGYCSSSAYGSYSQGALNSNFKTVTEQTGLWAGDGGFQINVKDNTTLIGSVIASSDKAVADGLNFLSTGTLVTQDIKNVAKYDGYQVGLSGGYSWGGAQQVDSGGSTTVPSKGGASAFPPTVAAAFGSDRSTTESAISGGTIVVRDSDGQLALTGKSVADSIASLNRDTSDTLNSLSPIFDKEKIQAGFDIVTTFQKETGTFLASKAQEYDALKKALDAAPPEGPLHDSLQAQLNDAAQWVQGGTYRMIVTAGTAALAGNVTGGVGQAVQAATINVLQSMGAAQIKKYADALGGEGSAGHVALHAILACGGAAAQGGSCGAGALGASASVVLGELISGLTQKPAKDLTADEREQRQNLIMSLVAGVGAALDPQSLATLTAAAQNEAENNQLAPVGPMSPIFSSLPAFGSGLGGLGSAGGLLGQGGQQPLTQNQVIAQQLQSALGRLSESISSGLQEFASLTWEGLFPDSPPGYGDSESRQNGEPIFTPIGDHTNVETQGKPGDVLAPISLPGQVINEPQGGLITSTPSQNNAAPTLLYQQGPPSGNEMLGEHGPQFPSKTIWKGQGQERIDVENPNPGQRPGQIHYQDNQGNKYLYDPSTNSFPDAPRSVNKLLSDPSFSAAIQKGLTKYLGGR</sequence>
<evidence type="ECO:0000259" key="3">
    <source>
        <dbReference type="SMART" id="SM00912"/>
    </source>
</evidence>
<gene>
    <name evidence="4" type="ORF">CAL26_15910</name>
</gene>
<dbReference type="GO" id="GO:0003824">
    <property type="term" value="F:catalytic activity"/>
    <property type="evidence" value="ECO:0007669"/>
    <property type="project" value="UniProtKB-ARBA"/>
</dbReference>
<dbReference type="EMBL" id="NEVJ01000003">
    <property type="protein sequence ID" value="OZI19138.1"/>
    <property type="molecule type" value="Genomic_DNA"/>
</dbReference>
<reference evidence="4" key="1">
    <citation type="submission" date="2017-05" db="EMBL/GenBank/DDBJ databases">
        <title>Complete and WGS of Bordetella genogroups.</title>
        <authorList>
            <person name="Spilker T."/>
            <person name="Lipuma J."/>
        </authorList>
    </citation>
    <scope>NUCLEOTIDE SEQUENCE</scope>
    <source>
        <strain evidence="4">AU21707</strain>
    </source>
</reference>
<feature type="compositionally biased region" description="Polar residues" evidence="1">
    <location>
        <begin position="3443"/>
        <end position="3456"/>
    </location>
</feature>
<dbReference type="SUPFAM" id="SSF51126">
    <property type="entry name" value="Pectin lyase-like"/>
    <property type="match status" value="1"/>
</dbReference>
<feature type="region of interest" description="Disordered" evidence="1">
    <location>
        <begin position="3443"/>
        <end position="3462"/>
    </location>
</feature>
<dbReference type="NCBIfam" id="TIGR01901">
    <property type="entry name" value="adhes_NPXG"/>
    <property type="match status" value="1"/>
</dbReference>
<dbReference type="Gene3D" id="2.160.20.10">
    <property type="entry name" value="Single-stranded right-handed beta-helix, Pectin lyase-like"/>
    <property type="match status" value="1"/>
</dbReference>
<dbReference type="InterPro" id="IPR008619">
    <property type="entry name" value="Filamentous_hemagglutn_rpt"/>
</dbReference>
<dbReference type="Pfam" id="PF05860">
    <property type="entry name" value="TPS"/>
    <property type="match status" value="1"/>
</dbReference>
<dbReference type="InterPro" id="IPR025157">
    <property type="entry name" value="Hemagglutinin_rpt"/>
</dbReference>
<evidence type="ECO:0000256" key="1">
    <source>
        <dbReference type="SAM" id="MobiDB-lite"/>
    </source>
</evidence>
<dbReference type="Pfam" id="PF05594">
    <property type="entry name" value="Fil_haemagg"/>
    <property type="match status" value="10"/>
</dbReference>
<comment type="caution">
    <text evidence="4">The sequence shown here is derived from an EMBL/GenBank/DDBJ whole genome shotgun (WGS) entry which is preliminary data.</text>
</comment>
<feature type="chain" id="PRO_5012785768" description="Filamentous haemagglutinin FhaB/tRNA nuclease CdiA-like TPS domain-containing protein" evidence="2">
    <location>
        <begin position="24"/>
        <end position="3487"/>
    </location>
</feature>
<protein>
    <recommendedName>
        <fullName evidence="3">Filamentous haemagglutinin FhaB/tRNA nuclease CdiA-like TPS domain-containing protein</fullName>
    </recommendedName>
</protein>
<dbReference type="NCBIfam" id="TIGR01731">
    <property type="entry name" value="fil_hemag_20aa"/>
    <property type="match status" value="15"/>
</dbReference>
<evidence type="ECO:0000256" key="2">
    <source>
        <dbReference type="SAM" id="SignalP"/>
    </source>
</evidence>
<keyword evidence="5" id="KW-1185">Reference proteome</keyword>
<dbReference type="RefSeq" id="WP_094847811.1">
    <property type="nucleotide sequence ID" value="NZ_NEVJ01000003.1"/>
</dbReference>
<dbReference type="Pfam" id="PF13332">
    <property type="entry name" value="Fil_haemagg_2"/>
    <property type="match status" value="3"/>
</dbReference>